<protein>
    <submittedName>
        <fullName evidence="6">Bulb-type lectin domain containing protein</fullName>
    </submittedName>
</protein>
<reference evidence="7" key="1">
    <citation type="submission" date="2016-06" db="EMBL/GenBank/DDBJ databases">
        <title>Parallel loss of symbiosis genes in relatives of nitrogen-fixing non-legume Parasponia.</title>
        <authorList>
            <person name="Van Velzen R."/>
            <person name="Holmer R."/>
            <person name="Bu F."/>
            <person name="Rutten L."/>
            <person name="Van Zeijl A."/>
            <person name="Liu W."/>
            <person name="Santuari L."/>
            <person name="Cao Q."/>
            <person name="Sharma T."/>
            <person name="Shen D."/>
            <person name="Roswanjaya Y."/>
            <person name="Wardhani T."/>
            <person name="Kalhor M.S."/>
            <person name="Jansen J."/>
            <person name="Van den Hoogen J."/>
            <person name="Gungor B."/>
            <person name="Hartog M."/>
            <person name="Hontelez J."/>
            <person name="Verver J."/>
            <person name="Yang W.-C."/>
            <person name="Schijlen E."/>
            <person name="Repin R."/>
            <person name="Schilthuizen M."/>
            <person name="Schranz E."/>
            <person name="Heidstra R."/>
            <person name="Miyata K."/>
            <person name="Fedorova E."/>
            <person name="Kohlen W."/>
            <person name="Bisseling T."/>
            <person name="Smit S."/>
            <person name="Geurts R."/>
        </authorList>
    </citation>
    <scope>NUCLEOTIDE SEQUENCE [LARGE SCALE GENOMIC DNA]</scope>
    <source>
        <strain evidence="7">cv. WU1-14</strain>
    </source>
</reference>
<evidence type="ECO:0000256" key="1">
    <source>
        <dbReference type="ARBA" id="ARBA00022729"/>
    </source>
</evidence>
<gene>
    <name evidence="6" type="ORF">PanWU01x14_205140</name>
</gene>
<feature type="signal peptide" evidence="4">
    <location>
        <begin position="1"/>
        <end position="23"/>
    </location>
</feature>
<dbReference type="PANTHER" id="PTHR32444">
    <property type="entry name" value="BULB-TYPE LECTIN DOMAIN-CONTAINING PROTEIN"/>
    <property type="match status" value="1"/>
</dbReference>
<dbReference type="PANTHER" id="PTHR32444:SF234">
    <property type="entry name" value="RECEPTOR-LIKE SERINE_THREONINE-PROTEIN KINASE"/>
    <property type="match status" value="1"/>
</dbReference>
<feature type="chain" id="PRO_5015196838" evidence="4">
    <location>
        <begin position="24"/>
        <end position="150"/>
    </location>
</feature>
<keyword evidence="1 4" id="KW-0732">Signal</keyword>
<dbReference type="GO" id="GO:0030246">
    <property type="term" value="F:carbohydrate binding"/>
    <property type="evidence" value="ECO:0007669"/>
    <property type="project" value="UniProtKB-KW"/>
</dbReference>
<dbReference type="Gene3D" id="2.90.10.10">
    <property type="entry name" value="Bulb-type lectin domain"/>
    <property type="match status" value="1"/>
</dbReference>
<keyword evidence="6" id="KW-0430">Lectin</keyword>
<evidence type="ECO:0000259" key="5">
    <source>
        <dbReference type="PROSITE" id="PS50927"/>
    </source>
</evidence>
<dbReference type="PROSITE" id="PS50927">
    <property type="entry name" value="BULB_LECTIN"/>
    <property type="match status" value="1"/>
</dbReference>
<dbReference type="SUPFAM" id="SSF51110">
    <property type="entry name" value="alpha-D-mannose-specific plant lectins"/>
    <property type="match status" value="1"/>
</dbReference>
<dbReference type="OrthoDB" id="1936886at2759"/>
<dbReference type="EMBL" id="JXTB01000212">
    <property type="protein sequence ID" value="PON52978.1"/>
    <property type="molecule type" value="Genomic_DNA"/>
</dbReference>
<evidence type="ECO:0000256" key="4">
    <source>
        <dbReference type="SAM" id="SignalP"/>
    </source>
</evidence>
<dbReference type="CDD" id="cd00028">
    <property type="entry name" value="B_lectin"/>
    <property type="match status" value="1"/>
</dbReference>
<proteinExistence type="predicted"/>
<sequence>MRVYFLLCCSSQLLCCLIFLTRASFAVDSLRPLESIKDGGTLVSPDGSFELGFFSPGSAKNRYLGIWYKNIPVQTVVRVANRCNPITNSTSGLLTLNGSGNLVLLGQKKTVVWSSTTTTTTTKRSLIKQPQKPILQLLDSGNPAIGDEKE</sequence>
<dbReference type="SMART" id="SM00108">
    <property type="entry name" value="B_lectin"/>
    <property type="match status" value="1"/>
</dbReference>
<dbReference type="Pfam" id="PF01453">
    <property type="entry name" value="B_lectin"/>
    <property type="match status" value="1"/>
</dbReference>
<keyword evidence="7" id="KW-1185">Reference proteome</keyword>
<accession>A0A2P5BW33</accession>
<evidence type="ECO:0000313" key="7">
    <source>
        <dbReference type="Proteomes" id="UP000237105"/>
    </source>
</evidence>
<evidence type="ECO:0000313" key="6">
    <source>
        <dbReference type="EMBL" id="PON52978.1"/>
    </source>
</evidence>
<dbReference type="AlphaFoldDB" id="A0A2P5BW33"/>
<feature type="domain" description="Bulb-type lectin" evidence="5">
    <location>
        <begin position="27"/>
        <end position="150"/>
    </location>
</feature>
<name>A0A2P5BW33_PARAD</name>
<evidence type="ECO:0000256" key="3">
    <source>
        <dbReference type="ARBA" id="ARBA00023180"/>
    </source>
</evidence>
<dbReference type="Proteomes" id="UP000237105">
    <property type="component" value="Unassembled WGS sequence"/>
</dbReference>
<evidence type="ECO:0000256" key="2">
    <source>
        <dbReference type="ARBA" id="ARBA00023157"/>
    </source>
</evidence>
<keyword evidence="3" id="KW-0325">Glycoprotein</keyword>
<dbReference type="InterPro" id="IPR036426">
    <property type="entry name" value="Bulb-type_lectin_dom_sf"/>
</dbReference>
<dbReference type="InterPro" id="IPR001480">
    <property type="entry name" value="Bulb-type_lectin_dom"/>
</dbReference>
<dbReference type="STRING" id="3476.A0A2P5BW33"/>
<organism evidence="6 7">
    <name type="scientific">Parasponia andersonii</name>
    <name type="common">Sponia andersonii</name>
    <dbReference type="NCBI Taxonomy" id="3476"/>
    <lineage>
        <taxon>Eukaryota</taxon>
        <taxon>Viridiplantae</taxon>
        <taxon>Streptophyta</taxon>
        <taxon>Embryophyta</taxon>
        <taxon>Tracheophyta</taxon>
        <taxon>Spermatophyta</taxon>
        <taxon>Magnoliopsida</taxon>
        <taxon>eudicotyledons</taxon>
        <taxon>Gunneridae</taxon>
        <taxon>Pentapetalae</taxon>
        <taxon>rosids</taxon>
        <taxon>fabids</taxon>
        <taxon>Rosales</taxon>
        <taxon>Cannabaceae</taxon>
        <taxon>Parasponia</taxon>
    </lineage>
</organism>
<comment type="caution">
    <text evidence="6">The sequence shown here is derived from an EMBL/GenBank/DDBJ whole genome shotgun (WGS) entry which is preliminary data.</text>
</comment>
<keyword evidence="2" id="KW-1015">Disulfide bond</keyword>